<reference evidence="3" key="1">
    <citation type="journal article" date="2019" name="Int. J. Syst. Evol. Microbiol.">
        <title>The Global Catalogue of Microorganisms (GCM) 10K type strain sequencing project: providing services to taxonomists for standard genome sequencing and annotation.</title>
        <authorList>
            <consortium name="The Broad Institute Genomics Platform"/>
            <consortium name="The Broad Institute Genome Sequencing Center for Infectious Disease"/>
            <person name="Wu L."/>
            <person name="Ma J."/>
        </authorList>
    </citation>
    <scope>NUCLEOTIDE SEQUENCE [LARGE SCALE GENOMIC DNA]</scope>
    <source>
        <strain evidence="3">CCUG 62221</strain>
    </source>
</reference>
<accession>A0ABW3WNN3</accession>
<proteinExistence type="predicted"/>
<name>A0ABW3WNN3_9FLAO</name>
<feature type="chain" id="PRO_5045221899" description="DUF4468 domain-containing protein" evidence="1">
    <location>
        <begin position="20"/>
        <end position="147"/>
    </location>
</feature>
<evidence type="ECO:0000313" key="2">
    <source>
        <dbReference type="EMBL" id="MFD1293522.1"/>
    </source>
</evidence>
<dbReference type="Proteomes" id="UP001597241">
    <property type="component" value="Unassembled WGS sequence"/>
</dbReference>
<evidence type="ECO:0000313" key="3">
    <source>
        <dbReference type="Proteomes" id="UP001597241"/>
    </source>
</evidence>
<protein>
    <recommendedName>
        <fullName evidence="4">DUF4468 domain-containing protein</fullName>
    </recommendedName>
</protein>
<dbReference type="RefSeq" id="WP_386808721.1">
    <property type="nucleotide sequence ID" value="NZ_JBHTMV010000003.1"/>
</dbReference>
<keyword evidence="1" id="KW-0732">Signal</keyword>
<organism evidence="2 3">
    <name type="scientific">Lutibacter holmesii</name>
    <dbReference type="NCBI Taxonomy" id="1137985"/>
    <lineage>
        <taxon>Bacteria</taxon>
        <taxon>Pseudomonadati</taxon>
        <taxon>Bacteroidota</taxon>
        <taxon>Flavobacteriia</taxon>
        <taxon>Flavobacteriales</taxon>
        <taxon>Flavobacteriaceae</taxon>
        <taxon>Lutibacter</taxon>
    </lineage>
</organism>
<keyword evidence="3" id="KW-1185">Reference proteome</keyword>
<gene>
    <name evidence="2" type="ORF">ACFQ5N_06715</name>
</gene>
<comment type="caution">
    <text evidence="2">The sequence shown here is derived from an EMBL/GenBank/DDBJ whole genome shotgun (WGS) entry which is preliminary data.</text>
</comment>
<feature type="signal peptide" evidence="1">
    <location>
        <begin position="1"/>
        <end position="19"/>
    </location>
</feature>
<dbReference type="EMBL" id="JBHTMV010000003">
    <property type="protein sequence ID" value="MFD1293522.1"/>
    <property type="molecule type" value="Genomic_DNA"/>
</dbReference>
<evidence type="ECO:0008006" key="4">
    <source>
        <dbReference type="Google" id="ProtNLM"/>
    </source>
</evidence>
<evidence type="ECO:0000256" key="1">
    <source>
        <dbReference type="SAM" id="SignalP"/>
    </source>
</evidence>
<sequence>MKKLLLIITLFIGLGNVNAQSDATLEETINWINEIALSRQINSEKYNVTSINIDSNKKQIIYSRTYDSEETDPVITKFNENTALKIYYNTYCSCYAVYVEISFGYFNLIRFSDKETAKRTYNAFDHLFKILNIEVRRENKLAIENKF</sequence>